<gene>
    <name evidence="1" type="ORF">FB557_0718</name>
</gene>
<dbReference type="EMBL" id="VIUW01000001">
    <property type="protein sequence ID" value="TWD17156.1"/>
    <property type="molecule type" value="Genomic_DNA"/>
</dbReference>
<dbReference type="Proteomes" id="UP000315628">
    <property type="component" value="Unassembled WGS sequence"/>
</dbReference>
<dbReference type="OrthoDB" id="194883at2"/>
<organism evidence="1 2">
    <name type="scientific">Marihabitans asiaticum</name>
    <dbReference type="NCBI Taxonomy" id="415218"/>
    <lineage>
        <taxon>Bacteria</taxon>
        <taxon>Bacillati</taxon>
        <taxon>Actinomycetota</taxon>
        <taxon>Actinomycetes</taxon>
        <taxon>Micrococcales</taxon>
        <taxon>Intrasporangiaceae</taxon>
        <taxon>Marihabitans</taxon>
    </lineage>
</organism>
<name>A0A560WHW3_9MICO</name>
<proteinExistence type="predicted"/>
<dbReference type="RefSeq" id="WP_144855567.1">
    <property type="nucleotide sequence ID" value="NZ_BAAAYT010000002.1"/>
</dbReference>
<keyword evidence="2" id="KW-1185">Reference proteome</keyword>
<evidence type="ECO:0000313" key="1">
    <source>
        <dbReference type="EMBL" id="TWD17156.1"/>
    </source>
</evidence>
<protein>
    <submittedName>
        <fullName evidence="1">Uncharacterized protein</fullName>
    </submittedName>
</protein>
<reference evidence="1 2" key="1">
    <citation type="submission" date="2019-06" db="EMBL/GenBank/DDBJ databases">
        <title>Sequencing the genomes of 1000 actinobacteria strains.</title>
        <authorList>
            <person name="Klenk H.-P."/>
        </authorList>
    </citation>
    <scope>NUCLEOTIDE SEQUENCE [LARGE SCALE GENOMIC DNA]</scope>
    <source>
        <strain evidence="1 2">DSM 18935</strain>
    </source>
</reference>
<accession>A0A560WHW3</accession>
<comment type="caution">
    <text evidence="1">The sequence shown here is derived from an EMBL/GenBank/DDBJ whole genome shotgun (WGS) entry which is preliminary data.</text>
</comment>
<dbReference type="AlphaFoldDB" id="A0A560WHW3"/>
<sequence length="163" mass="17316">MRSDHPAGAAPSLQARGVVVPGHGVASGRAPDSPFAAGTIALQTPHLARQGIDLSAYHPATMNVDVSPFALRVLDPRWTATDIAWTDVHPAETFSFVQCRLTAGGRDVDALVYHPHPETKPGMNHQPRSVVELLAPFVPGLGYGDEVSVELAQGQAVFDQLPE</sequence>
<evidence type="ECO:0000313" key="2">
    <source>
        <dbReference type="Proteomes" id="UP000315628"/>
    </source>
</evidence>